<evidence type="ECO:0000256" key="1">
    <source>
        <dbReference type="ARBA" id="ARBA00004123"/>
    </source>
</evidence>
<accession>A0A4Y7NCM6</accession>
<dbReference type="EMBL" id="LR019346">
    <property type="protein sequence ID" value="SVE88965.1"/>
    <property type="molecule type" value="mRNA"/>
</dbReference>
<dbReference type="Pfam" id="PF18890">
    <property type="entry name" value="FANCL_d2"/>
    <property type="match status" value="1"/>
</dbReference>
<dbReference type="InterPro" id="IPR006818">
    <property type="entry name" value="ASF1-like"/>
</dbReference>
<evidence type="ECO:0000256" key="2">
    <source>
        <dbReference type="ARBA" id="ARBA00006051"/>
    </source>
</evidence>
<keyword evidence="7" id="KW-0143">Chaperone</keyword>
<sequence>MAKVHVQNVVVLDNPSNFSNPFQFEITFECLEDLQEDLEWKIIYVGSAESETYDQVLDTVYVGPVPEGRHMFVFQAEPPQPSKIPVADAVGVTVVLLTCSYRGQEFIRVGYYVNNEYGDAELKENPPAVPQFDKLMRNILATNPRVTRFKVDWDDTNKSGTTKGEQIVESDGHQKMDASLMESMDVISLKVPVMELLNDAGTLEVSQYSYIILPLNNQHSHVDCLLTADGKDYLLHLSFPNYPSHEGFTINLSYDLNCIIKSKKGFEEKMLQRFNSVEELIDKLGILIKDHHKTNLLCSNNEKPTVATNYSKVLAEIDAIGWEKLFSVNHDFTELKLKMYDSLNHQHILNVKFNNNVPEFSAEYPRIVNIEWQEDSSTLSEMYSLFCQEAEQYQDFWKAMEELDAGCWVLEPENPSRRDTYRKISIAPNVSLKIEVDPNHPYVFPSITWLGSETAVSKFREKILDRIEAWDDDLPINTNLERLLEISLPLKQTLDMGTENYEVTCCICYSERLNGEVPSRTCDNPSCGQSFHIFCLYEWLRSLIQTTRKQGNKVFGECPFCEQPISCNPPAS</sequence>
<dbReference type="GO" id="GO:0006325">
    <property type="term" value="P:chromatin organization"/>
    <property type="evidence" value="ECO:0007669"/>
    <property type="project" value="InterPro"/>
</dbReference>
<dbReference type="CDD" id="cd23831">
    <property type="entry name" value="DRWD-N_FANCL"/>
    <property type="match status" value="1"/>
</dbReference>
<dbReference type="InterPro" id="IPR043003">
    <property type="entry name" value="FANCL_d3_sf"/>
</dbReference>
<evidence type="ECO:0000256" key="7">
    <source>
        <dbReference type="ARBA" id="ARBA00023186"/>
    </source>
</evidence>
<reference evidence="13" key="1">
    <citation type="submission" date="2018-08" db="EMBL/GenBank/DDBJ databases">
        <authorList>
            <person name="Cornetti L."/>
        </authorList>
    </citation>
    <scope>NUCLEOTIDE SEQUENCE</scope>
    <source>
        <strain evidence="11">RU-NOV1-01</strain>
        <strain evidence="12">RU-TY6-1</strain>
        <strain evidence="13">RU-TY6-3</strain>
    </source>
</reference>
<comment type="subcellular location">
    <subcellularLocation>
        <location evidence="1">Nucleus</location>
    </subcellularLocation>
</comment>
<dbReference type="EMBL" id="LR020594">
    <property type="protein sequence ID" value="SVE90213.1"/>
    <property type="molecule type" value="mRNA"/>
</dbReference>
<dbReference type="InterPro" id="IPR001841">
    <property type="entry name" value="Znf_RING"/>
</dbReference>
<dbReference type="PANTHER" id="PTHR13206:SF0">
    <property type="entry name" value="E3 UBIQUITIN-PROTEIN LIGASE FANCL"/>
    <property type="match status" value="1"/>
</dbReference>
<dbReference type="InterPro" id="IPR026848">
    <property type="entry name" value="Fancl"/>
</dbReference>
<gene>
    <name evidence="13" type="primary">EOG090X0G12</name>
</gene>
<evidence type="ECO:0000313" key="11">
    <source>
        <dbReference type="EMBL" id="SVE88965.1"/>
    </source>
</evidence>
<dbReference type="Pfam" id="PF18891">
    <property type="entry name" value="FANCL_d3"/>
    <property type="match status" value="1"/>
</dbReference>
<keyword evidence="6" id="KW-0804">Transcription</keyword>
<dbReference type="GO" id="GO:0008270">
    <property type="term" value="F:zinc ion binding"/>
    <property type="evidence" value="ECO:0007669"/>
    <property type="project" value="UniProtKB-KW"/>
</dbReference>
<dbReference type="InterPro" id="IPR044037">
    <property type="entry name" value="FANCL_d3"/>
</dbReference>
<dbReference type="InterPro" id="IPR043898">
    <property type="entry name" value="FANCL_d2"/>
</dbReference>
<dbReference type="FunFam" id="2.60.40.1490:FF:000001">
    <property type="entry name" value="Histone chaperone ASF1"/>
    <property type="match status" value="1"/>
</dbReference>
<dbReference type="InterPro" id="IPR016135">
    <property type="entry name" value="UBQ-conjugating_enzyme/RWD"/>
</dbReference>
<evidence type="ECO:0000259" key="10">
    <source>
        <dbReference type="PROSITE" id="PS50089"/>
    </source>
</evidence>
<dbReference type="Gene3D" id="3.10.110.10">
    <property type="entry name" value="Ubiquitin Conjugating Enzyme"/>
    <property type="match status" value="1"/>
</dbReference>
<dbReference type="SMART" id="SM01197">
    <property type="entry name" value="FANCL_C"/>
    <property type="match status" value="1"/>
</dbReference>
<comment type="similarity">
    <text evidence="2">Belongs to the ASF1 family.</text>
</comment>
<dbReference type="GO" id="GO:0036297">
    <property type="term" value="P:interstrand cross-link repair"/>
    <property type="evidence" value="ECO:0007669"/>
    <property type="project" value="InterPro"/>
</dbReference>
<protein>
    <submittedName>
        <fullName evidence="13">EOG090X0G12</fullName>
    </submittedName>
</protein>
<evidence type="ECO:0000256" key="5">
    <source>
        <dbReference type="ARBA" id="ARBA00023015"/>
    </source>
</evidence>
<evidence type="ECO:0000256" key="9">
    <source>
        <dbReference type="PROSITE-ProRule" id="PRU00175"/>
    </source>
</evidence>
<dbReference type="Pfam" id="PF11793">
    <property type="entry name" value="FANCL_C"/>
    <property type="match status" value="1"/>
</dbReference>
<evidence type="ECO:0000256" key="6">
    <source>
        <dbReference type="ARBA" id="ARBA00023163"/>
    </source>
</evidence>
<keyword evidence="5" id="KW-0805">Transcription regulation</keyword>
<dbReference type="InterPro" id="IPR026850">
    <property type="entry name" value="FANCL_C"/>
</dbReference>
<dbReference type="InterPro" id="IPR036747">
    <property type="entry name" value="ASF1-like_sf"/>
</dbReference>
<proteinExistence type="evidence at transcript level"/>
<organism evidence="13">
    <name type="scientific">Daphnia sinensis</name>
    <dbReference type="NCBI Taxonomy" id="1820382"/>
    <lineage>
        <taxon>Eukaryota</taxon>
        <taxon>Metazoa</taxon>
        <taxon>Ecdysozoa</taxon>
        <taxon>Arthropoda</taxon>
        <taxon>Crustacea</taxon>
        <taxon>Branchiopoda</taxon>
        <taxon>Diplostraca</taxon>
        <taxon>Cladocera</taxon>
        <taxon>Anomopoda</taxon>
        <taxon>Daphniidae</taxon>
        <taxon>Daphnia</taxon>
        <taxon>Daphnia similis group</taxon>
    </lineage>
</organism>
<dbReference type="GO" id="GO:0061630">
    <property type="term" value="F:ubiquitin protein ligase activity"/>
    <property type="evidence" value="ECO:0007669"/>
    <property type="project" value="TreeGrafter"/>
</dbReference>
<keyword evidence="8" id="KW-0539">Nucleus</keyword>
<dbReference type="InterPro" id="IPR013083">
    <property type="entry name" value="Znf_RING/FYVE/PHD"/>
</dbReference>
<dbReference type="GO" id="GO:0006513">
    <property type="term" value="P:protein monoubiquitination"/>
    <property type="evidence" value="ECO:0007669"/>
    <property type="project" value="TreeGrafter"/>
</dbReference>
<feature type="domain" description="RING-type" evidence="10">
    <location>
        <begin position="505"/>
        <end position="562"/>
    </location>
</feature>
<keyword evidence="4" id="KW-0862">Zinc</keyword>
<dbReference type="Gene3D" id="3.30.40.10">
    <property type="entry name" value="Zinc/RING finger domain, C3HC4 (zinc finger)"/>
    <property type="match status" value="1"/>
</dbReference>
<evidence type="ECO:0000256" key="8">
    <source>
        <dbReference type="ARBA" id="ARBA00023242"/>
    </source>
</evidence>
<name>A0A4Y7NCM6_9CRUS</name>
<keyword evidence="3 9" id="KW-0863">Zinc-finger</keyword>
<evidence type="ECO:0000256" key="4">
    <source>
        <dbReference type="ARBA" id="ARBA00022833"/>
    </source>
</evidence>
<dbReference type="Pfam" id="PF09765">
    <property type="entry name" value="FANCL_d1"/>
    <property type="match status" value="1"/>
</dbReference>
<dbReference type="InterPro" id="IPR019162">
    <property type="entry name" value="FancL_WD-rpt_cont_dom"/>
</dbReference>
<dbReference type="AlphaFoldDB" id="A0A4Y7NCM6"/>
<keyword evidence="3 9" id="KW-0479">Metal-binding</keyword>
<dbReference type="CDD" id="cd23832">
    <property type="entry name" value="DRWD-C_FANCL"/>
    <property type="match status" value="1"/>
</dbReference>
<dbReference type="PROSITE" id="PS50089">
    <property type="entry name" value="ZF_RING_2"/>
    <property type="match status" value="1"/>
</dbReference>
<dbReference type="SUPFAM" id="SSF101546">
    <property type="entry name" value="ASF1-like"/>
    <property type="match status" value="1"/>
</dbReference>
<dbReference type="GO" id="GO:0043240">
    <property type="term" value="C:Fanconi anaemia nuclear complex"/>
    <property type="evidence" value="ECO:0007669"/>
    <property type="project" value="InterPro"/>
</dbReference>
<dbReference type="Gene3D" id="3.10.110.20">
    <property type="entry name" value="RWD domain-like"/>
    <property type="match status" value="1"/>
</dbReference>
<evidence type="ECO:0000313" key="12">
    <source>
        <dbReference type="EMBL" id="SVE90213.1"/>
    </source>
</evidence>
<evidence type="ECO:0000256" key="3">
    <source>
        <dbReference type="ARBA" id="ARBA00022771"/>
    </source>
</evidence>
<dbReference type="SUPFAM" id="SSF57850">
    <property type="entry name" value="RING/U-box"/>
    <property type="match status" value="1"/>
</dbReference>
<dbReference type="Gene3D" id="2.60.40.1490">
    <property type="entry name" value="Histone chaperone ASF1-like"/>
    <property type="match status" value="1"/>
</dbReference>
<dbReference type="Pfam" id="PF04729">
    <property type="entry name" value="ASF1_hist_chap"/>
    <property type="match status" value="1"/>
</dbReference>
<dbReference type="EMBL" id="LR021223">
    <property type="protein sequence ID" value="SVE90842.1"/>
    <property type="molecule type" value="mRNA"/>
</dbReference>
<dbReference type="PANTHER" id="PTHR13206">
    <property type="entry name" value="UBIQUITIN LIGASE PROTEIN PHF9 FANCONI ANEMIA GROUP L PROTEIN"/>
    <property type="match status" value="1"/>
</dbReference>
<dbReference type="CDD" id="cd16490">
    <property type="entry name" value="RING-CH-C4HC3_FANCL"/>
    <property type="match status" value="1"/>
</dbReference>
<evidence type="ECO:0000313" key="13">
    <source>
        <dbReference type="EMBL" id="SVE90842.1"/>
    </source>
</evidence>